<evidence type="ECO:0000313" key="2">
    <source>
        <dbReference type="EMBL" id="GES91742.1"/>
    </source>
</evidence>
<name>A0A8H3LS64_9GLOM</name>
<evidence type="ECO:0000256" key="1">
    <source>
        <dbReference type="SAM" id="MobiDB-lite"/>
    </source>
</evidence>
<feature type="compositionally biased region" description="Low complexity" evidence="1">
    <location>
        <begin position="263"/>
        <end position="273"/>
    </location>
</feature>
<feature type="region of interest" description="Disordered" evidence="1">
    <location>
        <begin position="177"/>
        <end position="203"/>
    </location>
</feature>
<accession>A0A8H3LS64</accession>
<proteinExistence type="predicted"/>
<organism evidence="2 3">
    <name type="scientific">Rhizophagus clarus</name>
    <dbReference type="NCBI Taxonomy" id="94130"/>
    <lineage>
        <taxon>Eukaryota</taxon>
        <taxon>Fungi</taxon>
        <taxon>Fungi incertae sedis</taxon>
        <taxon>Mucoromycota</taxon>
        <taxon>Glomeromycotina</taxon>
        <taxon>Glomeromycetes</taxon>
        <taxon>Glomerales</taxon>
        <taxon>Glomeraceae</taxon>
        <taxon>Rhizophagus</taxon>
    </lineage>
</organism>
<sequence>MQKLVLHKYPCTSILEVDFSISYPKEIQNKRSKHDNSDVEMLIKEKSSNNSNNDSSETVIVNIENFNSVKLVGEKASNNFDDSSKTVIMNTENSNPEKLDEEKAPNNPDDDDTYMNDDSSETLFENFKHINLQLSYINIQDNNNTASRINSWKSVDQEDAKGQPFQPTQPFFNQFQHRQPQHYQPHQDQPSQQNQYHQQETQNIQQKIDALKLQLERIKLEEQIRDLEKNQQQTPFDNPYYQHQQQSQSQSFDNPYYQPPQQPYSHQPHQGQPNSLIDLFKDDEDHAKKCIGCGKQIDKPSLTSALISLRLISLQADVNTIISSFQVFKDDGIFSTVLF</sequence>
<comment type="caution">
    <text evidence="2">The sequence shown here is derived from an EMBL/GenBank/DDBJ whole genome shotgun (WGS) entry which is preliminary data.</text>
</comment>
<feature type="compositionally biased region" description="Low complexity" evidence="1">
    <location>
        <begin position="242"/>
        <end position="251"/>
    </location>
</feature>
<protein>
    <submittedName>
        <fullName evidence="2">Uncharacterized protein</fullName>
    </submittedName>
</protein>
<dbReference type="EMBL" id="BLAL01000206">
    <property type="protein sequence ID" value="GES91742.1"/>
    <property type="molecule type" value="Genomic_DNA"/>
</dbReference>
<feature type="region of interest" description="Disordered" evidence="1">
    <location>
        <begin position="92"/>
        <end position="114"/>
    </location>
</feature>
<evidence type="ECO:0000313" key="3">
    <source>
        <dbReference type="Proteomes" id="UP000615446"/>
    </source>
</evidence>
<reference evidence="2" key="1">
    <citation type="submission" date="2019-10" db="EMBL/GenBank/DDBJ databases">
        <title>Conservation and host-specific expression of non-tandemly repeated heterogenous ribosome RNA gene in arbuscular mycorrhizal fungi.</title>
        <authorList>
            <person name="Maeda T."/>
            <person name="Kobayashi Y."/>
            <person name="Nakagawa T."/>
            <person name="Ezawa T."/>
            <person name="Yamaguchi K."/>
            <person name="Bino T."/>
            <person name="Nishimoto Y."/>
            <person name="Shigenobu S."/>
            <person name="Kawaguchi M."/>
        </authorList>
    </citation>
    <scope>NUCLEOTIDE SEQUENCE</scope>
    <source>
        <strain evidence="2">HR1</strain>
    </source>
</reference>
<feature type="compositionally biased region" description="Basic and acidic residues" evidence="1">
    <location>
        <begin position="95"/>
        <end position="104"/>
    </location>
</feature>
<feature type="region of interest" description="Disordered" evidence="1">
    <location>
        <begin position="233"/>
        <end position="277"/>
    </location>
</feature>
<dbReference type="AlphaFoldDB" id="A0A8H3LS64"/>
<dbReference type="Proteomes" id="UP000615446">
    <property type="component" value="Unassembled WGS sequence"/>
</dbReference>
<gene>
    <name evidence="2" type="ORF">RCL2_001854500</name>
</gene>